<evidence type="ECO:0000313" key="1">
    <source>
        <dbReference type="EMBL" id="SOB95022.1"/>
    </source>
</evidence>
<dbReference type="Proteomes" id="UP000219068">
    <property type="component" value="Unassembled WGS sequence"/>
</dbReference>
<organism evidence="1 2">
    <name type="scientific">Thalassospira xiamenensis</name>
    <dbReference type="NCBI Taxonomy" id="220697"/>
    <lineage>
        <taxon>Bacteria</taxon>
        <taxon>Pseudomonadati</taxon>
        <taxon>Pseudomonadota</taxon>
        <taxon>Alphaproteobacteria</taxon>
        <taxon>Rhodospirillales</taxon>
        <taxon>Thalassospiraceae</taxon>
        <taxon>Thalassospira</taxon>
    </lineage>
</organism>
<proteinExistence type="predicted"/>
<name>A0A285RRJ4_9PROT</name>
<gene>
    <name evidence="1" type="ORF">SAMN05428964_1011337</name>
</gene>
<dbReference type="EMBL" id="OBMM01000001">
    <property type="protein sequence ID" value="SOB95022.1"/>
    <property type="molecule type" value="Genomic_DNA"/>
</dbReference>
<protein>
    <submittedName>
        <fullName evidence="1">Uncharacterized protein</fullName>
    </submittedName>
</protein>
<reference evidence="1 2" key="1">
    <citation type="submission" date="2017-08" db="EMBL/GenBank/DDBJ databases">
        <authorList>
            <person name="de Groot N.N."/>
        </authorList>
    </citation>
    <scope>NUCLEOTIDE SEQUENCE [LARGE SCALE GENOMIC DNA]</scope>
    <source>
        <strain evidence="1 2">USBA 78</strain>
    </source>
</reference>
<dbReference type="AlphaFoldDB" id="A0A285RRJ4"/>
<sequence length="238" mass="27109">MTRDKQKKSERQFVESTAKILELNWKIIDEGEKPDFIVEHLGAKFGLEVTEIFNGPKTRKGSAIRKRKEAHRISQLRTLQQVYEAETGVKLYLRFLRSPANNSRGNISDIELEEVHKALLAENLESKTFGFSQMLDLPSGGKLQITIYRHSDWVIINDQVGLVLQSPAEKIQAAIDDKIGNLECYKGRAGDDIRLLIVADRRNNSGKISIPENRLIEIDRKGFSTVYFLSHPYEAITL</sequence>
<dbReference type="RefSeq" id="WP_097050868.1">
    <property type="nucleotide sequence ID" value="NZ_OBMM01000001.1"/>
</dbReference>
<evidence type="ECO:0000313" key="2">
    <source>
        <dbReference type="Proteomes" id="UP000219068"/>
    </source>
</evidence>
<accession>A0A285RRJ4</accession>